<name>A0A2G9YYB8_9BACT</name>
<gene>
    <name evidence="2" type="ORF">COX35_01745</name>
</gene>
<dbReference type="EMBL" id="PCRQ01000048">
    <property type="protein sequence ID" value="PIP24238.1"/>
    <property type="molecule type" value="Genomic_DNA"/>
</dbReference>
<proteinExistence type="predicted"/>
<evidence type="ECO:0000313" key="2">
    <source>
        <dbReference type="EMBL" id="PIP24238.1"/>
    </source>
</evidence>
<organism evidence="2 3">
    <name type="scientific">Candidatus Nealsonbacteria bacterium CG23_combo_of_CG06-09_8_20_14_all_37_18</name>
    <dbReference type="NCBI Taxonomy" id="1974720"/>
    <lineage>
        <taxon>Bacteria</taxon>
        <taxon>Candidatus Nealsoniibacteriota</taxon>
    </lineage>
</organism>
<feature type="region of interest" description="Disordered" evidence="1">
    <location>
        <begin position="19"/>
        <end position="38"/>
    </location>
</feature>
<dbReference type="AlphaFoldDB" id="A0A2G9YYB8"/>
<feature type="compositionally biased region" description="Basic and acidic residues" evidence="1">
    <location>
        <begin position="25"/>
        <end position="37"/>
    </location>
</feature>
<evidence type="ECO:0000313" key="3">
    <source>
        <dbReference type="Proteomes" id="UP000229952"/>
    </source>
</evidence>
<comment type="caution">
    <text evidence="2">The sequence shown here is derived from an EMBL/GenBank/DDBJ whole genome shotgun (WGS) entry which is preliminary data.</text>
</comment>
<sequence length="96" mass="10995">MGGTRATISLPARKKFLAKPKRGRGGKEKGFREKEFPPRPSVIFRNRRRDFLGKKSELFPINTTLDDLSHPRPSLRSGLGLRRAENNKTKFFKLSV</sequence>
<evidence type="ECO:0000256" key="1">
    <source>
        <dbReference type="SAM" id="MobiDB-lite"/>
    </source>
</evidence>
<dbReference type="Proteomes" id="UP000229952">
    <property type="component" value="Unassembled WGS sequence"/>
</dbReference>
<accession>A0A2G9YYB8</accession>
<reference evidence="2 3" key="1">
    <citation type="submission" date="2017-09" db="EMBL/GenBank/DDBJ databases">
        <title>Depth-based differentiation of microbial function through sediment-hosted aquifers and enrichment of novel symbionts in the deep terrestrial subsurface.</title>
        <authorList>
            <person name="Probst A.J."/>
            <person name="Ladd B."/>
            <person name="Jarett J.K."/>
            <person name="Geller-Mcgrath D.E."/>
            <person name="Sieber C.M."/>
            <person name="Emerson J.B."/>
            <person name="Anantharaman K."/>
            <person name="Thomas B.C."/>
            <person name="Malmstrom R."/>
            <person name="Stieglmeier M."/>
            <person name="Klingl A."/>
            <person name="Woyke T."/>
            <person name="Ryan C.M."/>
            <person name="Banfield J.F."/>
        </authorList>
    </citation>
    <scope>NUCLEOTIDE SEQUENCE [LARGE SCALE GENOMIC DNA]</scope>
    <source>
        <strain evidence="2">CG23_combo_of_CG06-09_8_20_14_all_37_18</strain>
    </source>
</reference>
<protein>
    <submittedName>
        <fullName evidence="2">Uncharacterized protein</fullName>
    </submittedName>
</protein>